<dbReference type="SMART" id="SM00869">
    <property type="entry name" value="Autotransporter"/>
    <property type="match status" value="1"/>
</dbReference>
<dbReference type="Proteomes" id="UP000252517">
    <property type="component" value="Unassembled WGS sequence"/>
</dbReference>
<evidence type="ECO:0000313" key="4">
    <source>
        <dbReference type="EMBL" id="RCK54140.1"/>
    </source>
</evidence>
<dbReference type="Pfam" id="PF12951">
    <property type="entry name" value="PATR"/>
    <property type="match status" value="2"/>
</dbReference>
<dbReference type="PROSITE" id="PS51208">
    <property type="entry name" value="AUTOTRANSPORTER"/>
    <property type="match status" value="1"/>
</dbReference>
<organism evidence="4 5">
    <name type="scientific">Thalassospira profundimaris</name>
    <dbReference type="NCBI Taxonomy" id="502049"/>
    <lineage>
        <taxon>Bacteria</taxon>
        <taxon>Pseudomonadati</taxon>
        <taxon>Pseudomonadota</taxon>
        <taxon>Alphaproteobacteria</taxon>
        <taxon>Rhodospirillales</taxon>
        <taxon>Thalassospiraceae</taxon>
        <taxon>Thalassospira</taxon>
    </lineage>
</organism>
<dbReference type="Gene3D" id="2.40.128.130">
    <property type="entry name" value="Autotransporter beta-domain"/>
    <property type="match status" value="1"/>
</dbReference>
<feature type="chain" id="PRO_5016679864" description="Autotransporter domain-containing protein" evidence="2">
    <location>
        <begin position="27"/>
        <end position="1169"/>
    </location>
</feature>
<feature type="domain" description="Autotransporter" evidence="3">
    <location>
        <begin position="891"/>
        <end position="1169"/>
    </location>
</feature>
<comment type="caution">
    <text evidence="4">The sequence shown here is derived from an EMBL/GenBank/DDBJ whole genome shotgun (WGS) entry which is preliminary data.</text>
</comment>
<dbReference type="InterPro" id="IPR005546">
    <property type="entry name" value="Autotransporte_beta"/>
</dbReference>
<dbReference type="AlphaFoldDB" id="A0A367XLU4"/>
<dbReference type="InterPro" id="IPR036709">
    <property type="entry name" value="Autotransporte_beta_dom_sf"/>
</dbReference>
<name>A0A367XLU4_9PROT</name>
<evidence type="ECO:0000313" key="5">
    <source>
        <dbReference type="Proteomes" id="UP000252517"/>
    </source>
</evidence>
<dbReference type="NCBIfam" id="TIGR04393">
    <property type="entry name" value="rpt_T5SS_PEPC"/>
    <property type="match status" value="2"/>
</dbReference>
<dbReference type="InterPro" id="IPR013425">
    <property type="entry name" value="Autotrns_rpt"/>
</dbReference>
<protein>
    <recommendedName>
        <fullName evidence="3">Autotransporter domain-containing protein</fullName>
    </recommendedName>
</protein>
<dbReference type="GO" id="GO:0019867">
    <property type="term" value="C:outer membrane"/>
    <property type="evidence" value="ECO:0007669"/>
    <property type="project" value="InterPro"/>
</dbReference>
<feature type="signal peptide" evidence="2">
    <location>
        <begin position="1"/>
        <end position="26"/>
    </location>
</feature>
<dbReference type="EMBL" id="JPWH01000001">
    <property type="protein sequence ID" value="RCK54140.1"/>
    <property type="molecule type" value="Genomic_DNA"/>
</dbReference>
<dbReference type="SUPFAM" id="SSF51126">
    <property type="entry name" value="Pectin lyase-like"/>
    <property type="match status" value="1"/>
</dbReference>
<accession>A0A367XLU4</accession>
<dbReference type="Pfam" id="PF03797">
    <property type="entry name" value="Autotransporter"/>
    <property type="match status" value="1"/>
</dbReference>
<dbReference type="RefSeq" id="WP_114086727.1">
    <property type="nucleotide sequence ID" value="NZ_JPWH01000001.1"/>
</dbReference>
<proteinExistence type="predicted"/>
<dbReference type="InterPro" id="IPR011050">
    <property type="entry name" value="Pectin_lyase_fold/virulence"/>
</dbReference>
<sequence>MKISATLLLLSTTALVSLVSISDVHAEESRWAGTNGTQFNVDANWSNGFTGKDLVIDGNDLDGEVVVFAPNTVVTVTVDSQSGSNPNSLVVQGGARLEAESSDSLVLGLTDGATSNITITGAGTKLHTTNGDVLIGSGNGATGILTVSAGAIYDADSLVRVGFGDGAQGTITFDAATFNLGSSGQFQVGSAQTGAVTGTANFNNGSTATLDGGTSIGTKSSNTGTLNVSSGSSLTANGYFIAGVYEGSTGTVTVSGTNSTATLKDEIYFGYQGSGTLEIKEAGAVTATKTVYVGHDTTANGTLTVDGESSSLTANSDVILGERGTASMTVSDQATASIDGTLSVGSGFYRDKDDTSQTSTNSTATGDLTVKSNGVLNVKTGLYVGDHATGTLTLASGGTVSVNNGTGTLDIARSSGSTGTLIIGAAAGSGAAAAGTLNATNVAFGSELTGSQTSTGKIVFNITDTDYTFASNIIGAGAVEQYAGTVKLTGTSNYTGATTIHGGTLNVAGTVASSAVSVQGDSAAATLILRDGNTLNVNSGGGTGNGTVDIAKSADSTGTLIIGAAAGSEAAAAGTLNAATVAFGSELTGSQTSTGKIVFNITNTDYTFGSNITGAGSVDIEAGTVNLTGTSSTYTGATTVNGGTLNIAGSIASVVAINNGAFLTGNGTIGGLSVNSGGTVSPGGNTIQTLNVSGDTTFKSGSVYVVQVDDTSSDAISITGGATIENNATVRLSALNGDNSTIAVDKKYTIVSTTTGVTGEFNRISKYSAYLQDELTYDDDHVYLTRTRNGQALAVQTTTPNEGSTAGGVDSLSNGNALYDAVVQLQPGQTAAAFDQLSGEVHASTVSTIVTNAGMSRAAVNNRIRDSFSGGGVNSAPLVASNEDNMDGLLGKEKTTQAWMSNFGSWSRTSGGSQAHDTTTRGGGFMIGVDTQVLDDWRFGVATGFGRDSIQDKNVSSSAMVDSYYLAAYGGTEIQATSLRFGALHAFQKIDAKRSVAFAGFTDNLTSDYDAQTTQLFAEGALRIKHQESRFEPYLNLAVVHSKVDGFQEKGGAAALTSSSQTDNQLFSTLGLRFGHDLAIDSWGLSGELKAGLGWRHAYGDMSQDATVSFSGSDSFTVSSAADSRDSAVLEAGVGVDVAQDTTVSLNYNGDFSKDTRENTLSAKLAVKF</sequence>
<reference evidence="4 5" key="1">
    <citation type="submission" date="2014-07" db="EMBL/GenBank/DDBJ databases">
        <title>Draft genome sequence of Thalassospira profundimaris S25-3-2.</title>
        <authorList>
            <person name="Lai Q."/>
            <person name="Shao Z."/>
        </authorList>
    </citation>
    <scope>NUCLEOTIDE SEQUENCE [LARGE SCALE GENOMIC DNA]</scope>
    <source>
        <strain evidence="4 5">S25-3-2</strain>
    </source>
</reference>
<evidence type="ECO:0000256" key="1">
    <source>
        <dbReference type="ARBA" id="ARBA00022729"/>
    </source>
</evidence>
<dbReference type="InterPro" id="IPR030895">
    <property type="entry name" value="T5SS_PEPC_rpt"/>
</dbReference>
<gene>
    <name evidence="4" type="ORF">TH25_02100</name>
</gene>
<dbReference type="NCBIfam" id="TIGR01414">
    <property type="entry name" value="autotrans_barl"/>
    <property type="match status" value="1"/>
</dbReference>
<dbReference type="OrthoDB" id="7360720at2"/>
<dbReference type="InterPro" id="IPR006315">
    <property type="entry name" value="OM_autotransptr_brl_dom"/>
</dbReference>
<evidence type="ECO:0000256" key="2">
    <source>
        <dbReference type="SAM" id="SignalP"/>
    </source>
</evidence>
<keyword evidence="1 2" id="KW-0732">Signal</keyword>
<dbReference type="SUPFAM" id="SSF103515">
    <property type="entry name" value="Autotransporter"/>
    <property type="match status" value="1"/>
</dbReference>
<evidence type="ECO:0000259" key="3">
    <source>
        <dbReference type="PROSITE" id="PS51208"/>
    </source>
</evidence>
<dbReference type="NCBIfam" id="TIGR02601">
    <property type="entry name" value="autotrns_rpt"/>
    <property type="match status" value="2"/>
</dbReference>